<name>A0A7S3LL36_9STRA</name>
<dbReference type="EMBL" id="HBIN01005957">
    <property type="protein sequence ID" value="CAE0434024.1"/>
    <property type="molecule type" value="Transcribed_RNA"/>
</dbReference>
<feature type="signal peptide" evidence="1">
    <location>
        <begin position="1"/>
        <end position="23"/>
    </location>
</feature>
<keyword evidence="1" id="KW-0732">Signal</keyword>
<gene>
    <name evidence="2" type="ORF">ASTO00021_LOCUS4335</name>
</gene>
<evidence type="ECO:0000313" key="2">
    <source>
        <dbReference type="EMBL" id="CAE0434024.1"/>
    </source>
</evidence>
<reference evidence="2" key="1">
    <citation type="submission" date="2021-01" db="EMBL/GenBank/DDBJ databases">
        <authorList>
            <person name="Corre E."/>
            <person name="Pelletier E."/>
            <person name="Niang G."/>
            <person name="Scheremetjew M."/>
            <person name="Finn R."/>
            <person name="Kale V."/>
            <person name="Holt S."/>
            <person name="Cochrane G."/>
            <person name="Meng A."/>
            <person name="Brown T."/>
            <person name="Cohen L."/>
        </authorList>
    </citation>
    <scope>NUCLEOTIDE SEQUENCE</scope>
    <source>
        <strain evidence="2">GSBS06</strain>
    </source>
</reference>
<organism evidence="2">
    <name type="scientific">Aplanochytrium stocchinoi</name>
    <dbReference type="NCBI Taxonomy" id="215587"/>
    <lineage>
        <taxon>Eukaryota</taxon>
        <taxon>Sar</taxon>
        <taxon>Stramenopiles</taxon>
        <taxon>Bigyra</taxon>
        <taxon>Labyrinthulomycetes</taxon>
        <taxon>Thraustochytrida</taxon>
        <taxon>Thraustochytriidae</taxon>
        <taxon>Aplanochytrium</taxon>
    </lineage>
</organism>
<dbReference type="AlphaFoldDB" id="A0A7S3LL36"/>
<accession>A0A7S3LL36</accession>
<proteinExistence type="predicted"/>
<evidence type="ECO:0008006" key="3">
    <source>
        <dbReference type="Google" id="ProtNLM"/>
    </source>
</evidence>
<evidence type="ECO:0000256" key="1">
    <source>
        <dbReference type="SAM" id="SignalP"/>
    </source>
</evidence>
<sequence>MKVAAVLFLGIVCLNVFVEQTLAMNTNRLKAKGSVKKDGDNYELEFSFKHDLSLPYGTAELCSSPSNIASDGLPYLATRYFPYKLSKTVTKRTGFHTVGLDWNPCGHPPADVFTKPHYDIHFYMISDEYRSGMTCDLIPNAPVCNPGAQSSDAGLKFFKYVPTGTGGHLTNMPEGYETMSDTAVPQMGIHSYHPDQPSVSQWLEPVLVMGSYDSKVIFWEPMVPVEFVSGNSENTYDSGYISYVDQTIPGLPSSYTGEYSPKNGRTTFTLHGRRYEKCPKGTTLDVWSGGCINESKPATCSAWDCDPGYVYEDGECKYSW</sequence>
<protein>
    <recommendedName>
        <fullName evidence="3">DUF5602 domain-containing protein</fullName>
    </recommendedName>
</protein>
<feature type="chain" id="PRO_5031313700" description="DUF5602 domain-containing protein" evidence="1">
    <location>
        <begin position="24"/>
        <end position="320"/>
    </location>
</feature>